<dbReference type="EMBL" id="KV441387">
    <property type="protein sequence ID" value="OAF62292.1"/>
    <property type="molecule type" value="Genomic_DNA"/>
</dbReference>
<dbReference type="InterPro" id="IPR020568">
    <property type="entry name" value="Ribosomal_Su5_D2-typ_SF"/>
</dbReference>
<dbReference type="PANTHER" id="PTHR16301:SF4">
    <property type="entry name" value="IMPACT N-TERMINAL DOMAIN-CONTAINING PROTEIN"/>
    <property type="match status" value="1"/>
</dbReference>
<dbReference type="RefSeq" id="XP_024327564.1">
    <property type="nucleotide sequence ID" value="XM_024464601.1"/>
</dbReference>
<reference evidence="4" key="1">
    <citation type="submission" date="2016-03" db="EMBL/GenBank/DDBJ databases">
        <title>Updated assembly of Pseudogymnoascus destructans, the fungus causing white-nose syndrome of bats.</title>
        <authorList>
            <person name="Palmer J.M."/>
            <person name="Drees K.P."/>
            <person name="Foster J.T."/>
            <person name="Lindner D.L."/>
        </authorList>
    </citation>
    <scope>NUCLEOTIDE SEQUENCE [LARGE SCALE GENOMIC DNA]</scope>
    <source>
        <strain evidence="4">20631-21</strain>
    </source>
</reference>
<dbReference type="InterPro" id="IPR036956">
    <property type="entry name" value="Impact_N_sf"/>
</dbReference>
<feature type="compositionally biased region" description="Low complexity" evidence="2">
    <location>
        <begin position="218"/>
        <end position="233"/>
    </location>
</feature>
<feature type="domain" description="Impact N-terminal" evidence="3">
    <location>
        <begin position="272"/>
        <end position="383"/>
    </location>
</feature>
<dbReference type="GO" id="GO:0140469">
    <property type="term" value="P:GCN2-mediated signaling"/>
    <property type="evidence" value="ECO:0007669"/>
    <property type="project" value="TreeGrafter"/>
</dbReference>
<sequence>MASQEDLRDLLRLMTTGRNKVPMMAAMGRVKSLQAANIRSIADIAKSDLAQVTEAISDDKAAKQLHTAAKNSIKDPSKKRAALEGLVSTQAKRNKSAYELDYEPQTPEELEAKLELPTPSSDEEDIRKTTIVTNRAPLVLAFAVALLKFTKPEQPLSSRLSLAQAVVSANSRSKAGSIGITKGTSAEDDGWGQGQPKVRIMGREVHVLKRDGYYVGDSAGSNSNEESSAANNGIEIPGSDEGHDSTNAAPDERDNTTMDGSRWAVSQSVTLKKSTFNARAIGIKSASDARSLKQELISGTHIRNSELRDASHNITAWRVQGDHGGVIEDCHDDGESGGGRHILGILQSMDLVSILVVVTRCYGGIMLGTDRWKLMTQVCHDALSQRLRVAGTIGNEALWGLDLEAMRSTNSSGRSIGAGLPIHEPDGGRSYIMKAFAPSGDATTKKKTGVALEREKERNLGLLFGALELLFGSWVEHIGADELDKRAWLWYVQVRPEVESGAAGWGGKGEVKLSDILGLRRKG</sequence>
<evidence type="ECO:0000256" key="2">
    <source>
        <dbReference type="SAM" id="MobiDB-lite"/>
    </source>
</evidence>
<dbReference type="PANTHER" id="PTHR16301">
    <property type="entry name" value="IMPACT-RELATED"/>
    <property type="match status" value="1"/>
</dbReference>
<dbReference type="SUPFAM" id="SSF54211">
    <property type="entry name" value="Ribosomal protein S5 domain 2-like"/>
    <property type="match status" value="1"/>
</dbReference>
<dbReference type="GO" id="GO:0006446">
    <property type="term" value="P:regulation of translational initiation"/>
    <property type="evidence" value="ECO:0007669"/>
    <property type="project" value="TreeGrafter"/>
</dbReference>
<dbReference type="Gene3D" id="3.30.230.30">
    <property type="entry name" value="Impact, N-terminal domain"/>
    <property type="match status" value="1"/>
</dbReference>
<evidence type="ECO:0000313" key="4">
    <source>
        <dbReference type="EMBL" id="OAF62292.1"/>
    </source>
</evidence>
<comment type="similarity">
    <text evidence="1">Belongs to the IMPACT family.</text>
</comment>
<feature type="compositionally biased region" description="Basic and acidic residues" evidence="2">
    <location>
        <begin position="240"/>
        <end position="256"/>
    </location>
</feature>
<dbReference type="GO" id="GO:0005737">
    <property type="term" value="C:cytoplasm"/>
    <property type="evidence" value="ECO:0007669"/>
    <property type="project" value="TreeGrafter"/>
</dbReference>
<proteinExistence type="inferred from homology"/>
<dbReference type="Proteomes" id="UP000077154">
    <property type="component" value="Unassembled WGS sequence"/>
</dbReference>
<dbReference type="InterPro" id="IPR001498">
    <property type="entry name" value="Impact_N"/>
</dbReference>
<dbReference type="OrthoDB" id="514070at2759"/>
<dbReference type="AlphaFoldDB" id="A0A177ALB1"/>
<accession>A0A177ALB1</accession>
<dbReference type="InterPro" id="IPR023582">
    <property type="entry name" value="Impact"/>
</dbReference>
<dbReference type="Pfam" id="PF01205">
    <property type="entry name" value="Impact_N"/>
    <property type="match status" value="1"/>
</dbReference>
<dbReference type="eggNOG" id="KOG3299">
    <property type="taxonomic scope" value="Eukaryota"/>
</dbReference>
<organism evidence="4">
    <name type="scientific">Pseudogymnoascus destructans</name>
    <dbReference type="NCBI Taxonomy" id="655981"/>
    <lineage>
        <taxon>Eukaryota</taxon>
        <taxon>Fungi</taxon>
        <taxon>Dikarya</taxon>
        <taxon>Ascomycota</taxon>
        <taxon>Pezizomycotina</taxon>
        <taxon>Leotiomycetes</taxon>
        <taxon>Thelebolales</taxon>
        <taxon>Thelebolaceae</taxon>
        <taxon>Pseudogymnoascus</taxon>
    </lineage>
</organism>
<name>A0A177ALB1_9PEZI</name>
<protein>
    <recommendedName>
        <fullName evidence="3">Impact N-terminal domain-containing protein</fullName>
    </recommendedName>
</protein>
<feature type="region of interest" description="Disordered" evidence="2">
    <location>
        <begin position="218"/>
        <end position="259"/>
    </location>
</feature>
<dbReference type="VEuPathDB" id="FungiDB:GMDG_00062"/>
<feature type="region of interest" description="Disordered" evidence="2">
    <location>
        <begin position="175"/>
        <end position="195"/>
    </location>
</feature>
<evidence type="ECO:0000256" key="1">
    <source>
        <dbReference type="ARBA" id="ARBA00007665"/>
    </source>
</evidence>
<gene>
    <name evidence="4" type="ORF">VC83_00914</name>
</gene>
<evidence type="ECO:0000259" key="3">
    <source>
        <dbReference type="Pfam" id="PF01205"/>
    </source>
</evidence>
<dbReference type="GeneID" id="36284007"/>